<dbReference type="STRING" id="40149.A0A0E0ETR5"/>
<sequence length="102" mass="11174">MAIRGRGGGWRALELFRPVAALLPAVRRAERKVPFRERVMYTGMSLSVFLACSHLPLYGIRYAATAAAGADPLHWLRSILASNRGTLMELGVVPRPSSRAGR</sequence>
<evidence type="ECO:0000313" key="2">
    <source>
        <dbReference type="EnsemblPlants" id="OMERI09G11940.1"/>
    </source>
</evidence>
<keyword evidence="3" id="KW-1185">Reference proteome</keyword>
<name>A0A0E0ETR5_9ORYZ</name>
<dbReference type="AlphaFoldDB" id="A0A0E0ETR5"/>
<dbReference type="Pfam" id="PF10559">
    <property type="entry name" value="Plug_translocon"/>
    <property type="match status" value="1"/>
</dbReference>
<evidence type="ECO:0000259" key="1">
    <source>
        <dbReference type="Pfam" id="PF10559"/>
    </source>
</evidence>
<dbReference type="InterPro" id="IPR019561">
    <property type="entry name" value="Translocon_Sec61/SecY_plug_dom"/>
</dbReference>
<proteinExistence type="predicted"/>
<dbReference type="HOGENOM" id="CLU_2281956_0_0_1"/>
<accession>A0A0E0ETR5</accession>
<dbReference type="Gramene" id="OMERI09G11940.1">
    <property type="protein sequence ID" value="OMERI09G11940.1"/>
    <property type="gene ID" value="OMERI09G11940"/>
</dbReference>
<evidence type="ECO:0000313" key="3">
    <source>
        <dbReference type="Proteomes" id="UP000008021"/>
    </source>
</evidence>
<dbReference type="Proteomes" id="UP000008021">
    <property type="component" value="Chromosome 9"/>
</dbReference>
<feature type="domain" description="Translocon Sec61/SecY plug" evidence="1">
    <location>
        <begin position="48"/>
        <end position="85"/>
    </location>
</feature>
<dbReference type="Gene3D" id="1.10.3370.10">
    <property type="entry name" value="SecY subunit domain"/>
    <property type="match status" value="1"/>
</dbReference>
<reference evidence="2" key="1">
    <citation type="submission" date="2015-04" db="UniProtKB">
        <authorList>
            <consortium name="EnsemblPlants"/>
        </authorList>
    </citation>
    <scope>IDENTIFICATION</scope>
</reference>
<dbReference type="SUPFAM" id="SSF103491">
    <property type="entry name" value="Preprotein translocase SecY subunit"/>
    <property type="match status" value="1"/>
</dbReference>
<reference evidence="2" key="2">
    <citation type="submission" date="2018-05" db="EMBL/GenBank/DDBJ databases">
        <title>OmerRS3 (Oryza meridionalis Reference Sequence Version 3).</title>
        <authorList>
            <person name="Zhang J."/>
            <person name="Kudrna D."/>
            <person name="Lee S."/>
            <person name="Talag J."/>
            <person name="Welchert J."/>
            <person name="Wing R.A."/>
        </authorList>
    </citation>
    <scope>NUCLEOTIDE SEQUENCE [LARGE SCALE GENOMIC DNA]</scope>
    <source>
        <strain evidence="2">cv. OR44</strain>
    </source>
</reference>
<protein>
    <recommendedName>
        <fullName evidence="1">Translocon Sec61/SecY plug domain-containing protein</fullName>
    </recommendedName>
</protein>
<organism evidence="2">
    <name type="scientific">Oryza meridionalis</name>
    <dbReference type="NCBI Taxonomy" id="40149"/>
    <lineage>
        <taxon>Eukaryota</taxon>
        <taxon>Viridiplantae</taxon>
        <taxon>Streptophyta</taxon>
        <taxon>Embryophyta</taxon>
        <taxon>Tracheophyta</taxon>
        <taxon>Spermatophyta</taxon>
        <taxon>Magnoliopsida</taxon>
        <taxon>Liliopsida</taxon>
        <taxon>Poales</taxon>
        <taxon>Poaceae</taxon>
        <taxon>BOP clade</taxon>
        <taxon>Oryzoideae</taxon>
        <taxon>Oryzeae</taxon>
        <taxon>Oryzinae</taxon>
        <taxon>Oryza</taxon>
    </lineage>
</organism>
<dbReference type="InterPro" id="IPR023201">
    <property type="entry name" value="SecY_dom_sf"/>
</dbReference>
<dbReference type="EnsemblPlants" id="OMERI09G11940.1">
    <property type="protein sequence ID" value="OMERI09G11940.1"/>
    <property type="gene ID" value="OMERI09G11940"/>
</dbReference>